<keyword evidence="2" id="KW-1185">Reference proteome</keyword>
<dbReference type="EMBL" id="LSYS01002736">
    <property type="protein sequence ID" value="OPJ85809.1"/>
    <property type="molecule type" value="Genomic_DNA"/>
</dbReference>
<evidence type="ECO:0000313" key="2">
    <source>
        <dbReference type="Proteomes" id="UP000190648"/>
    </source>
</evidence>
<sequence>MDEANPSPNYLKVKLEKADQQPSDLPGCDILEVHLATVVHKAINLQAAYKECKNQALIALRIWSKKPASAWSS</sequence>
<dbReference type="AlphaFoldDB" id="A0A1V4KN04"/>
<protein>
    <submittedName>
        <fullName evidence="1">Uncharacterized protein</fullName>
    </submittedName>
</protein>
<organism evidence="1 2">
    <name type="scientific">Patagioenas fasciata monilis</name>
    <dbReference type="NCBI Taxonomy" id="372326"/>
    <lineage>
        <taxon>Eukaryota</taxon>
        <taxon>Metazoa</taxon>
        <taxon>Chordata</taxon>
        <taxon>Craniata</taxon>
        <taxon>Vertebrata</taxon>
        <taxon>Euteleostomi</taxon>
        <taxon>Archelosauria</taxon>
        <taxon>Archosauria</taxon>
        <taxon>Dinosauria</taxon>
        <taxon>Saurischia</taxon>
        <taxon>Theropoda</taxon>
        <taxon>Coelurosauria</taxon>
        <taxon>Aves</taxon>
        <taxon>Neognathae</taxon>
        <taxon>Neoaves</taxon>
        <taxon>Columbimorphae</taxon>
        <taxon>Columbiformes</taxon>
        <taxon>Columbidae</taxon>
        <taxon>Patagioenas</taxon>
    </lineage>
</organism>
<evidence type="ECO:0000313" key="1">
    <source>
        <dbReference type="EMBL" id="OPJ85809.1"/>
    </source>
</evidence>
<gene>
    <name evidence="1" type="ORF">AV530_013920</name>
</gene>
<accession>A0A1V4KN04</accession>
<comment type="caution">
    <text evidence="1">The sequence shown here is derived from an EMBL/GenBank/DDBJ whole genome shotgun (WGS) entry which is preliminary data.</text>
</comment>
<proteinExistence type="predicted"/>
<dbReference type="Proteomes" id="UP000190648">
    <property type="component" value="Unassembled WGS sequence"/>
</dbReference>
<reference evidence="1 2" key="1">
    <citation type="submission" date="2016-02" db="EMBL/GenBank/DDBJ databases">
        <title>Band-tailed pigeon sequencing and assembly.</title>
        <authorList>
            <person name="Soares A.E."/>
            <person name="Novak B.J."/>
            <person name="Rice E.S."/>
            <person name="O'Connell B."/>
            <person name="Chang D."/>
            <person name="Weber S."/>
            <person name="Shapiro B."/>
        </authorList>
    </citation>
    <scope>NUCLEOTIDE SEQUENCE [LARGE SCALE GENOMIC DNA]</scope>
    <source>
        <strain evidence="1">BTP2013</strain>
        <tissue evidence="1">Blood</tissue>
    </source>
</reference>
<name>A0A1V4KN04_PATFA</name>